<evidence type="ECO:0000313" key="3">
    <source>
        <dbReference type="EMBL" id="GAQ90349.1"/>
    </source>
</evidence>
<sequence>MGATEGAKSAGHCVHECDEKAVVTTRRNKQEVSNRPQPTVTQPSKHFRTTNVSADNAGGGYCPSYAWGCSRLHRVAKEAAEKQAVQDTIQELKTANSALSQELAHVRTTSHATITALKDHLSHTEAQLAAEKERSLSFYQGLKTAKQTLKEDRETRQVAVTRATAALTRLDREEDHWRKIDGVNKSLERELSEAQAQLERLRRVEKERALLEERLTEERQGRERAEGAAQGLREEKTRLVGELERLTGVEAVLREVEETRDALQEALTEARGSLNRERKACHVANGQVSTLEGENAELRGDQTRMEAFLNEEQARIKELEQLLERVLQKKAEREQENRVLKKDLEVALTGRAQAEARVEQQTVLADGEREAKLRAERNGTECAERLGEARKEAASLAELLTSAEEELRALDNECEEISAQRARWEAKAGEAWEELSTTKCKLEDVAAKLRFESNARGCAEKDNERLRSESAKVEEALKSTRGALETTDTRLKESKEELLAARAEMEGVKRAVEWAEKRADEAKRAADVAADRATAEHRTVEKLMAEIEGWRAKNEALEADLAGHVAAREQQLEAAVRREVAARDEYEERERRLIMKLDGKEREWLEAREKSQEHNSERATSRADLDRALEKVRVLEAQARDAQDTLRRAMRAREEAEGAASKAAADAAAARAKAATLRKENAAMMANYDAWLRTLVKSSRLTRPLTKVASALHEAAYESVPFFRSVRTNHERGDAAQYMSSPERDPPRKDYFAAHRKYESSRERTAQRNTYAADDSSNSGD</sequence>
<dbReference type="EMBL" id="DF237579">
    <property type="protein sequence ID" value="GAQ90349.1"/>
    <property type="molecule type" value="Genomic_DNA"/>
</dbReference>
<feature type="coiled-coil region" evidence="1">
    <location>
        <begin position="463"/>
        <end position="687"/>
    </location>
</feature>
<dbReference type="AlphaFoldDB" id="A0A1Y1ILM4"/>
<accession>A0A1Y1ILM4</accession>
<evidence type="ECO:0000256" key="2">
    <source>
        <dbReference type="SAM" id="MobiDB-lite"/>
    </source>
</evidence>
<name>A0A1Y1ILM4_KLENI</name>
<dbReference type="Proteomes" id="UP000054558">
    <property type="component" value="Unassembled WGS sequence"/>
</dbReference>
<reference evidence="3 4" key="1">
    <citation type="journal article" date="2014" name="Nat. Commun.">
        <title>Klebsormidium flaccidum genome reveals primary factors for plant terrestrial adaptation.</title>
        <authorList>
            <person name="Hori K."/>
            <person name="Maruyama F."/>
            <person name="Fujisawa T."/>
            <person name="Togashi T."/>
            <person name="Yamamoto N."/>
            <person name="Seo M."/>
            <person name="Sato S."/>
            <person name="Yamada T."/>
            <person name="Mori H."/>
            <person name="Tajima N."/>
            <person name="Moriyama T."/>
            <person name="Ikeuchi M."/>
            <person name="Watanabe M."/>
            <person name="Wada H."/>
            <person name="Kobayashi K."/>
            <person name="Saito M."/>
            <person name="Masuda T."/>
            <person name="Sasaki-Sekimoto Y."/>
            <person name="Mashiguchi K."/>
            <person name="Awai K."/>
            <person name="Shimojima M."/>
            <person name="Masuda S."/>
            <person name="Iwai M."/>
            <person name="Nobusawa T."/>
            <person name="Narise T."/>
            <person name="Kondo S."/>
            <person name="Saito H."/>
            <person name="Sato R."/>
            <person name="Murakawa M."/>
            <person name="Ihara Y."/>
            <person name="Oshima-Yamada Y."/>
            <person name="Ohtaka K."/>
            <person name="Satoh M."/>
            <person name="Sonobe K."/>
            <person name="Ishii M."/>
            <person name="Ohtani R."/>
            <person name="Kanamori-Sato M."/>
            <person name="Honoki R."/>
            <person name="Miyazaki D."/>
            <person name="Mochizuki H."/>
            <person name="Umetsu J."/>
            <person name="Higashi K."/>
            <person name="Shibata D."/>
            <person name="Kamiya Y."/>
            <person name="Sato N."/>
            <person name="Nakamura Y."/>
            <person name="Tabata S."/>
            <person name="Ida S."/>
            <person name="Kurokawa K."/>
            <person name="Ohta H."/>
        </authorList>
    </citation>
    <scope>NUCLEOTIDE SEQUENCE [LARGE SCALE GENOMIC DNA]</scope>
    <source>
        <strain evidence="3 4">NIES-2285</strain>
    </source>
</reference>
<feature type="compositionally biased region" description="Polar residues" evidence="2">
    <location>
        <begin position="31"/>
        <end position="52"/>
    </location>
</feature>
<evidence type="ECO:0000313" key="4">
    <source>
        <dbReference type="Proteomes" id="UP000054558"/>
    </source>
</evidence>
<protein>
    <submittedName>
        <fullName evidence="3">Uncharacterized protein</fullName>
    </submittedName>
</protein>
<feature type="coiled-coil region" evidence="1">
    <location>
        <begin position="184"/>
        <end position="280"/>
    </location>
</feature>
<organism evidence="3 4">
    <name type="scientific">Klebsormidium nitens</name>
    <name type="common">Green alga</name>
    <name type="synonym">Ulothrix nitens</name>
    <dbReference type="NCBI Taxonomy" id="105231"/>
    <lineage>
        <taxon>Eukaryota</taxon>
        <taxon>Viridiplantae</taxon>
        <taxon>Streptophyta</taxon>
        <taxon>Klebsormidiophyceae</taxon>
        <taxon>Klebsormidiales</taxon>
        <taxon>Klebsormidiaceae</taxon>
        <taxon>Klebsormidium</taxon>
    </lineage>
</organism>
<dbReference type="OMA" id="ESTHASH"/>
<evidence type="ECO:0000256" key="1">
    <source>
        <dbReference type="SAM" id="Coils"/>
    </source>
</evidence>
<gene>
    <name evidence="3" type="ORF">KFL_006300070</name>
</gene>
<feature type="compositionally biased region" description="Basic and acidic residues" evidence="2">
    <location>
        <begin position="742"/>
        <end position="766"/>
    </location>
</feature>
<dbReference type="STRING" id="105231.A0A1Y1ILM4"/>
<feature type="region of interest" description="Disordered" evidence="2">
    <location>
        <begin position="733"/>
        <end position="781"/>
    </location>
</feature>
<feature type="coiled-coil region" evidence="1">
    <location>
        <begin position="75"/>
        <end position="134"/>
    </location>
</feature>
<feature type="coiled-coil region" evidence="1">
    <location>
        <begin position="386"/>
        <end position="427"/>
    </location>
</feature>
<keyword evidence="1" id="KW-0175">Coiled coil</keyword>
<feature type="compositionally biased region" description="Polar residues" evidence="2">
    <location>
        <begin position="767"/>
        <end position="781"/>
    </location>
</feature>
<proteinExistence type="predicted"/>
<keyword evidence="4" id="KW-1185">Reference proteome</keyword>
<feature type="region of interest" description="Disordered" evidence="2">
    <location>
        <begin position="24"/>
        <end position="52"/>
    </location>
</feature>
<feature type="coiled-coil region" evidence="1">
    <location>
        <begin position="309"/>
        <end position="343"/>
    </location>
</feature>